<evidence type="ECO:0000313" key="1">
    <source>
        <dbReference type="EMBL" id="VFS22669.1"/>
    </source>
</evidence>
<keyword evidence="1" id="KW-0489">Methyltransferase</keyword>
<sequence length="31" mass="3514">MQRQHAPYRADVVGSFLRPDAIKQARVQFAG</sequence>
<organism evidence="1 2">
    <name type="scientific">Enterobacter cancerogenus</name>
    <dbReference type="NCBI Taxonomy" id="69218"/>
    <lineage>
        <taxon>Bacteria</taxon>
        <taxon>Pseudomonadati</taxon>
        <taxon>Pseudomonadota</taxon>
        <taxon>Gammaproteobacteria</taxon>
        <taxon>Enterobacterales</taxon>
        <taxon>Enterobacteriaceae</taxon>
        <taxon>Enterobacter</taxon>
        <taxon>Enterobacter cloacae complex</taxon>
    </lineage>
</organism>
<name>A0A484XJQ9_9ENTR</name>
<dbReference type="EMBL" id="CAADIW010000012">
    <property type="protein sequence ID" value="VFS22669.1"/>
    <property type="molecule type" value="Genomic_DNA"/>
</dbReference>
<reference evidence="1 2" key="1">
    <citation type="submission" date="2019-03" db="EMBL/GenBank/DDBJ databases">
        <authorList>
            <consortium name="Pathogen Informatics"/>
        </authorList>
    </citation>
    <scope>NUCLEOTIDE SEQUENCE [LARGE SCALE GENOMIC DNA]</scope>
    <source>
        <strain evidence="1 2">NCTC12126</strain>
    </source>
</reference>
<gene>
    <name evidence="1" type="ORF">NCTC12126_01977</name>
</gene>
<accession>A0A484XJQ9</accession>
<dbReference type="EC" id="2.1.1.14" evidence="1"/>
<evidence type="ECO:0000313" key="2">
    <source>
        <dbReference type="Proteomes" id="UP000351155"/>
    </source>
</evidence>
<dbReference type="GO" id="GO:0032259">
    <property type="term" value="P:methylation"/>
    <property type="evidence" value="ECO:0007669"/>
    <property type="project" value="UniProtKB-KW"/>
</dbReference>
<keyword evidence="1" id="KW-0808">Transferase</keyword>
<protein>
    <submittedName>
        <fullName evidence="1">5-methyltetrahydropteroyltriglutamate/homocysteine S-methyltransferase</fullName>
        <ecNumber evidence="1">2.1.1.14</ecNumber>
    </submittedName>
</protein>
<dbReference type="Proteomes" id="UP000351155">
    <property type="component" value="Unassembled WGS sequence"/>
</dbReference>
<dbReference type="GO" id="GO:0003871">
    <property type="term" value="F:5-methyltetrahydropteroyltriglutamate-homocysteine S-methyltransferase activity"/>
    <property type="evidence" value="ECO:0007669"/>
    <property type="project" value="UniProtKB-EC"/>
</dbReference>
<dbReference type="AlphaFoldDB" id="A0A484XJQ9"/>
<proteinExistence type="predicted"/>